<protein>
    <submittedName>
        <fullName evidence="2">Uncharacterized protein</fullName>
    </submittedName>
</protein>
<evidence type="ECO:0000313" key="2">
    <source>
        <dbReference type="EMBL" id="JAC69346.1"/>
    </source>
</evidence>
<dbReference type="EMBL" id="GBEZ01016946">
    <property type="protein sequence ID" value="JAC69346.1"/>
    <property type="molecule type" value="Transcribed_RNA"/>
</dbReference>
<feature type="non-terminal residue" evidence="2">
    <location>
        <position position="1"/>
    </location>
</feature>
<organism evidence="2">
    <name type="scientific">Tetraselmis sp. GSL018</name>
    <dbReference type="NCBI Taxonomy" id="582737"/>
    <lineage>
        <taxon>Eukaryota</taxon>
        <taxon>Viridiplantae</taxon>
        <taxon>Chlorophyta</taxon>
        <taxon>core chlorophytes</taxon>
        <taxon>Chlorodendrophyceae</taxon>
        <taxon>Chlorodendrales</taxon>
        <taxon>Chlorodendraceae</taxon>
        <taxon>Tetraselmis</taxon>
    </lineage>
</organism>
<accession>A0A061RFP6</accession>
<dbReference type="AlphaFoldDB" id="A0A061RFP6"/>
<gene>
    <name evidence="2" type="ORF">TSPGSL018_6600</name>
</gene>
<sequence>FARGSNSQILRGSLPKCPVSGSTHSYPFQIPLWQFGAASSLTIYSWSTAQSHPSAMHVKRQLPQWRLPFLRLLLFHFLNIAYVFLMGVCRLWGKWHPSKVFDHRQVASDFSPSLLPSPNHITRIFSDGGQRSLRAASW</sequence>
<name>A0A061RFP6_9CHLO</name>
<reference evidence="2" key="1">
    <citation type="submission" date="2014-05" db="EMBL/GenBank/DDBJ databases">
        <title>The transcriptome of the halophilic microalga Tetraselmis sp. GSL018 isolated from the Great Salt Lake, Utah.</title>
        <authorList>
            <person name="Jinkerson R.E."/>
            <person name="D'Adamo S."/>
            <person name="Posewitz M.C."/>
        </authorList>
    </citation>
    <scope>NUCLEOTIDE SEQUENCE</scope>
    <source>
        <strain evidence="2">GSL018</strain>
    </source>
</reference>
<proteinExistence type="predicted"/>
<evidence type="ECO:0000256" key="1">
    <source>
        <dbReference type="SAM" id="Phobius"/>
    </source>
</evidence>
<keyword evidence="1" id="KW-1133">Transmembrane helix</keyword>
<keyword evidence="1" id="KW-0472">Membrane</keyword>
<keyword evidence="1" id="KW-0812">Transmembrane</keyword>
<feature type="transmembrane region" description="Helical" evidence="1">
    <location>
        <begin position="69"/>
        <end position="93"/>
    </location>
</feature>